<protein>
    <recommendedName>
        <fullName evidence="1">UPF0335 protein Y958_03905</fullName>
    </recommendedName>
</protein>
<dbReference type="HAMAP" id="MF_00797">
    <property type="entry name" value="UPF0335"/>
    <property type="match status" value="1"/>
</dbReference>
<evidence type="ECO:0000256" key="2">
    <source>
        <dbReference type="SAM" id="Coils"/>
    </source>
</evidence>
<evidence type="ECO:0000259" key="3">
    <source>
        <dbReference type="Pfam" id="PF10073"/>
    </source>
</evidence>
<keyword evidence="2" id="KW-0175">Coiled coil</keyword>
<dbReference type="Proteomes" id="UP000197153">
    <property type="component" value="Chromosome 1"/>
</dbReference>
<organism evidence="4 5">
    <name type="scientific">Nitrospirillum viridazoti CBAmc</name>
    <dbReference type="NCBI Taxonomy" id="1441467"/>
    <lineage>
        <taxon>Bacteria</taxon>
        <taxon>Pseudomonadati</taxon>
        <taxon>Pseudomonadota</taxon>
        <taxon>Alphaproteobacteria</taxon>
        <taxon>Rhodospirillales</taxon>
        <taxon>Azospirillaceae</taxon>
        <taxon>Nitrospirillum</taxon>
        <taxon>Nitrospirillum viridazoti</taxon>
    </lineage>
</organism>
<name>A0A248JNG5_9PROT</name>
<evidence type="ECO:0000313" key="4">
    <source>
        <dbReference type="EMBL" id="ASG20066.1"/>
    </source>
</evidence>
<feature type="coiled-coil region" evidence="2">
    <location>
        <begin position="18"/>
        <end position="45"/>
    </location>
</feature>
<feature type="domain" description="GapR-like DNA-binding" evidence="3">
    <location>
        <begin position="14"/>
        <end position="85"/>
    </location>
</feature>
<dbReference type="Pfam" id="PF10073">
    <property type="entry name" value="GapR_DNA-bd"/>
    <property type="match status" value="1"/>
</dbReference>
<dbReference type="RefSeq" id="WP_040850401.1">
    <property type="nucleotide sequence ID" value="NZ_CP022110.1"/>
</dbReference>
<dbReference type="NCBIfam" id="NF010247">
    <property type="entry name" value="PRK13694.1"/>
    <property type="match status" value="1"/>
</dbReference>
<dbReference type="KEGG" id="nao:Y958_03905"/>
<proteinExistence type="inferred from homology"/>
<comment type="similarity">
    <text evidence="1">Belongs to the UPF0335 family.</text>
</comment>
<keyword evidence="5" id="KW-1185">Reference proteome</keyword>
<reference evidence="4 5" key="1">
    <citation type="submission" date="2017-06" db="EMBL/GenBank/DDBJ databases">
        <title>Complete genome sequence of Nitrospirillum amazonense strain CBAmC, an endophytic nitrogen-fixing and plant growth-promoting bacterium, isolated from sugarcane.</title>
        <authorList>
            <person name="Schwab S."/>
            <person name="dos Santos Teixeira K.R."/>
            <person name="Simoes Araujo J.L."/>
            <person name="Soares Vidal M."/>
            <person name="Borges de Freitas H.R."/>
            <person name="Rivello Crivelaro A.L."/>
            <person name="Bueno de Camargo Nunes A."/>
            <person name="dos Santos C.M."/>
            <person name="Palmeira da Silva Rosa D."/>
            <person name="da Silva Padilha D."/>
            <person name="da Silva E."/>
            <person name="Araujo Terra L."/>
            <person name="Soares Mendes V."/>
            <person name="Farinelli L."/>
            <person name="Magalhaes Cruz L."/>
            <person name="Baldani J.I."/>
        </authorList>
    </citation>
    <scope>NUCLEOTIDE SEQUENCE [LARGE SCALE GENOMIC DNA]</scope>
    <source>
        <strain evidence="4 5">CBAmC</strain>
    </source>
</reference>
<dbReference type="GO" id="GO:0003677">
    <property type="term" value="F:DNA binding"/>
    <property type="evidence" value="ECO:0007669"/>
    <property type="project" value="InterPro"/>
</dbReference>
<sequence length="87" mass="9761">MSDAPVATDVGGIAGDRLRSIIERIERLEEDKKGIADDIKDIYAEAKGVGFETKIIRAIVRLRKMEKNDRQEQDALLELYKAALGME</sequence>
<evidence type="ECO:0000256" key="1">
    <source>
        <dbReference type="HAMAP-Rule" id="MF_00797"/>
    </source>
</evidence>
<dbReference type="InterPro" id="IPR018753">
    <property type="entry name" value="GapR-like"/>
</dbReference>
<gene>
    <name evidence="4" type="ORF">Y958_03905</name>
</gene>
<dbReference type="InterPro" id="IPR046367">
    <property type="entry name" value="GapR-like_DNA-bd"/>
</dbReference>
<dbReference type="EMBL" id="CP022110">
    <property type="protein sequence ID" value="ASG20066.1"/>
    <property type="molecule type" value="Genomic_DNA"/>
</dbReference>
<dbReference type="AlphaFoldDB" id="A0A248JNG5"/>
<accession>A0A248JNG5</accession>
<evidence type="ECO:0000313" key="5">
    <source>
        <dbReference type="Proteomes" id="UP000197153"/>
    </source>
</evidence>